<dbReference type="eggNOG" id="KOG3714">
    <property type="taxonomic scope" value="Eukaryota"/>
</dbReference>
<dbReference type="SUPFAM" id="SSF55486">
    <property type="entry name" value="Metalloproteases ('zincins'), catalytic domain"/>
    <property type="match status" value="1"/>
</dbReference>
<dbReference type="Pfam" id="PF01400">
    <property type="entry name" value="Astacin"/>
    <property type="match status" value="1"/>
</dbReference>
<protein>
    <recommendedName>
        <fullName evidence="5">Zinc metalloproteinase</fullName>
    </recommendedName>
</protein>
<reference evidence="10" key="1">
    <citation type="submission" date="2011-07" db="EMBL/GenBank/DDBJ databases">
        <authorList>
            <consortium name="Caenorhabditis brenneri Sequencing and Analysis Consortium"/>
            <person name="Wilson R.K."/>
        </authorList>
    </citation>
    <scope>NUCLEOTIDE SEQUENCE [LARGE SCALE GENOMIC DNA]</scope>
    <source>
        <strain evidence="10">PB2801</strain>
    </source>
</reference>
<dbReference type="PROSITE" id="PS51864">
    <property type="entry name" value="ASTACIN"/>
    <property type="match status" value="1"/>
</dbReference>
<evidence type="ECO:0000256" key="4">
    <source>
        <dbReference type="ARBA" id="ARBA00023180"/>
    </source>
</evidence>
<dbReference type="InterPro" id="IPR006026">
    <property type="entry name" value="Peptidase_Metallo"/>
</dbReference>
<feature type="binding site" evidence="6">
    <location>
        <position position="120"/>
    </location>
    <ligand>
        <name>Zn(2+)</name>
        <dbReference type="ChEBI" id="CHEBI:29105"/>
        <note>catalytic</note>
    </ligand>
</feature>
<dbReference type="GO" id="GO:0004222">
    <property type="term" value="F:metalloendopeptidase activity"/>
    <property type="evidence" value="ECO:0007669"/>
    <property type="project" value="UniProtKB-UniRule"/>
</dbReference>
<keyword evidence="6 7" id="KW-0862">Zinc</keyword>
<keyword evidence="6 7" id="KW-0479">Metal-binding</keyword>
<keyword evidence="6 7" id="KW-0378">Hydrolase</keyword>
<dbReference type="HOGENOM" id="CLU_017286_1_1_1"/>
<dbReference type="AlphaFoldDB" id="G0NIS4"/>
<evidence type="ECO:0000259" key="8">
    <source>
        <dbReference type="PROSITE" id="PS51864"/>
    </source>
</evidence>
<dbReference type="PRINTS" id="PR00480">
    <property type="entry name" value="ASTACIN"/>
</dbReference>
<feature type="active site" evidence="6">
    <location>
        <position position="117"/>
    </location>
</feature>
<evidence type="ECO:0000256" key="6">
    <source>
        <dbReference type="PROSITE-ProRule" id="PRU01211"/>
    </source>
</evidence>
<evidence type="ECO:0000256" key="5">
    <source>
        <dbReference type="PIRNR" id="PIRNR036365"/>
    </source>
</evidence>
<comment type="caution">
    <text evidence="6">Lacks conserved residue(s) required for the propagation of feature annotation.</text>
</comment>
<dbReference type="EMBL" id="GL379892">
    <property type="protein sequence ID" value="EGT32004.1"/>
    <property type="molecule type" value="Genomic_DNA"/>
</dbReference>
<evidence type="ECO:0000256" key="2">
    <source>
        <dbReference type="ARBA" id="ARBA00022525"/>
    </source>
</evidence>
<feature type="binding site" evidence="6">
    <location>
        <position position="116"/>
    </location>
    <ligand>
        <name>Zn(2+)</name>
        <dbReference type="ChEBI" id="CHEBI:29105"/>
        <note>catalytic</note>
    </ligand>
</feature>
<keyword evidence="2 5" id="KW-0964">Secreted</keyword>
<accession>G0NIS4</accession>
<dbReference type="InterPro" id="IPR017050">
    <property type="entry name" value="Metallopeptidase_nem"/>
</dbReference>
<dbReference type="GO" id="GO:0006508">
    <property type="term" value="P:proteolysis"/>
    <property type="evidence" value="ECO:0007669"/>
    <property type="project" value="UniProtKB-KW"/>
</dbReference>
<dbReference type="SMART" id="SM00235">
    <property type="entry name" value="ZnMc"/>
    <property type="match status" value="1"/>
</dbReference>
<dbReference type="GO" id="GO:0005576">
    <property type="term" value="C:extracellular region"/>
    <property type="evidence" value="ECO:0007669"/>
    <property type="project" value="UniProtKB-SubCell"/>
</dbReference>
<dbReference type="InterPro" id="IPR001506">
    <property type="entry name" value="Peptidase_M12A"/>
</dbReference>
<comment type="subcellular location">
    <subcellularLocation>
        <location evidence="1 5">Secreted</location>
    </subcellularLocation>
</comment>
<keyword evidence="6 7" id="KW-0482">Metalloprotease</keyword>
<keyword evidence="3" id="KW-1015">Disulfide bond</keyword>
<evidence type="ECO:0000313" key="9">
    <source>
        <dbReference type="EMBL" id="EGT32004.1"/>
    </source>
</evidence>
<feature type="binding site" evidence="6">
    <location>
        <position position="126"/>
    </location>
    <ligand>
        <name>Zn(2+)</name>
        <dbReference type="ChEBI" id="CHEBI:29105"/>
        <note>catalytic</note>
    </ligand>
</feature>
<sequence length="388" mass="45176">MFNQNSSYLSSQEVAQLLEPQSSRSKRQIKYDKYWPDNLVHFEFDSSVVDQSKYTIRQAIKYIEERTCVKFVEDSKAKDRILFVYESYCSSYIGKHGGVQEVTIGWSCPLMGNYAHEIFHALGITHTMSRYDRDDYLLMNISLFKGGDWVNFMKYTDYDTWNAVPFEYGSAMMYAARPISEPREQVYRETMGNRLITFYDIMAINANYECSCPKDLGCKNGGVPNPSKCDECFCPDGFGGKLCDDAPKRFSRKLMAEKDWSNFTITFGFKGLDELDLKRVVLFIEAPKNKTIQVQVTKIENFACSDKCIYNGYEVKHMGDPRIMNPLFCCETQPLWNNTWTSKLNPTPVILYTRYDQQTIAIRYRFIDQNLADLPRKNNIYDSFEYPI</sequence>
<dbReference type="InParanoid" id="G0NIS4"/>
<keyword evidence="6 7" id="KW-0645">Protease</keyword>
<comment type="cofactor">
    <cofactor evidence="6 7">
        <name>Zn(2+)</name>
        <dbReference type="ChEBI" id="CHEBI:29105"/>
    </cofactor>
    <text evidence="6 7">Binds 1 zinc ion per subunit.</text>
</comment>
<feature type="domain" description="Peptidase M12A" evidence="8">
    <location>
        <begin position="27"/>
        <end position="211"/>
    </location>
</feature>
<gene>
    <name evidence="9" type="ORF">CAEBREN_26249</name>
</gene>
<keyword evidence="4" id="KW-0325">Glycoprotein</keyword>
<dbReference type="Gene3D" id="3.40.390.10">
    <property type="entry name" value="Collagenase (Catalytic Domain)"/>
    <property type="match status" value="1"/>
</dbReference>
<evidence type="ECO:0000313" key="10">
    <source>
        <dbReference type="Proteomes" id="UP000008068"/>
    </source>
</evidence>
<organism evidence="10">
    <name type="scientific">Caenorhabditis brenneri</name>
    <name type="common">Nematode worm</name>
    <dbReference type="NCBI Taxonomy" id="135651"/>
    <lineage>
        <taxon>Eukaryota</taxon>
        <taxon>Metazoa</taxon>
        <taxon>Ecdysozoa</taxon>
        <taxon>Nematoda</taxon>
        <taxon>Chromadorea</taxon>
        <taxon>Rhabditida</taxon>
        <taxon>Rhabditina</taxon>
        <taxon>Rhabditomorpha</taxon>
        <taxon>Rhabditoidea</taxon>
        <taxon>Rhabditidae</taxon>
        <taxon>Peloderinae</taxon>
        <taxon>Caenorhabditis</taxon>
    </lineage>
</organism>
<dbReference type="PIRSF" id="PIRSF036365">
    <property type="entry name" value="Astacin_nematoda"/>
    <property type="match status" value="1"/>
</dbReference>
<dbReference type="InterPro" id="IPR024079">
    <property type="entry name" value="MetalloPept_cat_dom_sf"/>
</dbReference>
<dbReference type="Proteomes" id="UP000008068">
    <property type="component" value="Unassembled WGS sequence"/>
</dbReference>
<dbReference type="PANTHER" id="PTHR10127:SF831">
    <property type="entry name" value="ZINC METALLOPROTEINASE NAS-37"/>
    <property type="match status" value="1"/>
</dbReference>
<evidence type="ECO:0000256" key="7">
    <source>
        <dbReference type="RuleBase" id="RU361183"/>
    </source>
</evidence>
<proteinExistence type="predicted"/>
<dbReference type="STRING" id="135651.G0NIS4"/>
<evidence type="ECO:0000256" key="1">
    <source>
        <dbReference type="ARBA" id="ARBA00004613"/>
    </source>
</evidence>
<dbReference type="OMA" id="MGDPRIM"/>
<evidence type="ECO:0000256" key="3">
    <source>
        <dbReference type="ARBA" id="ARBA00023157"/>
    </source>
</evidence>
<name>G0NIS4_CAEBE</name>
<dbReference type="GO" id="GO:0018996">
    <property type="term" value="P:molting cycle, collagen and cuticulin-based cuticle"/>
    <property type="evidence" value="ECO:0007669"/>
    <property type="project" value="InterPro"/>
</dbReference>
<dbReference type="GO" id="GO:0008270">
    <property type="term" value="F:zinc ion binding"/>
    <property type="evidence" value="ECO:0007669"/>
    <property type="project" value="UniProtKB-UniRule"/>
</dbReference>
<dbReference type="OrthoDB" id="5785852at2759"/>
<keyword evidence="10" id="KW-1185">Reference proteome</keyword>
<dbReference type="PANTHER" id="PTHR10127">
    <property type="entry name" value="DISCOIDIN, CUB, EGF, LAMININ , AND ZINC METALLOPROTEASE DOMAIN CONTAINING"/>
    <property type="match status" value="1"/>
</dbReference>